<name>A0A318KLY1_9NOCA</name>
<dbReference type="RefSeq" id="WP_051186669.1">
    <property type="nucleotide sequence ID" value="NZ_QJKF01000001.1"/>
</dbReference>
<feature type="transmembrane region" description="Helical" evidence="7">
    <location>
        <begin position="204"/>
        <end position="227"/>
    </location>
</feature>
<keyword evidence="3" id="KW-1003">Cell membrane</keyword>
<keyword evidence="10" id="KW-1185">Reference proteome</keyword>
<evidence type="ECO:0000256" key="7">
    <source>
        <dbReference type="SAM" id="Phobius"/>
    </source>
</evidence>
<evidence type="ECO:0000259" key="8">
    <source>
        <dbReference type="PROSITE" id="PS50156"/>
    </source>
</evidence>
<feature type="transmembrane region" description="Helical" evidence="7">
    <location>
        <begin position="307"/>
        <end position="333"/>
    </location>
</feature>
<dbReference type="Pfam" id="PF03176">
    <property type="entry name" value="MMPL"/>
    <property type="match status" value="2"/>
</dbReference>
<evidence type="ECO:0000313" key="9">
    <source>
        <dbReference type="EMBL" id="PXX70660.1"/>
    </source>
</evidence>
<comment type="caution">
    <text evidence="9">The sequence shown here is derived from an EMBL/GenBank/DDBJ whole genome shotgun (WGS) entry which is preliminary data.</text>
</comment>
<dbReference type="SUPFAM" id="SSF82866">
    <property type="entry name" value="Multidrug efflux transporter AcrB transmembrane domain"/>
    <property type="match status" value="2"/>
</dbReference>
<keyword evidence="5 7" id="KW-1133">Transmembrane helix</keyword>
<comment type="subcellular location">
    <subcellularLocation>
        <location evidence="1">Cell membrane</location>
        <topology evidence="1">Multi-pass membrane protein</topology>
    </subcellularLocation>
</comment>
<keyword evidence="6 7" id="KW-0472">Membrane</keyword>
<feature type="transmembrane region" description="Helical" evidence="7">
    <location>
        <begin position="178"/>
        <end position="197"/>
    </location>
</feature>
<evidence type="ECO:0000256" key="4">
    <source>
        <dbReference type="ARBA" id="ARBA00022692"/>
    </source>
</evidence>
<dbReference type="AlphaFoldDB" id="A0A318KLY1"/>
<evidence type="ECO:0000256" key="2">
    <source>
        <dbReference type="ARBA" id="ARBA00010157"/>
    </source>
</evidence>
<feature type="transmembrane region" description="Helical" evidence="7">
    <location>
        <begin position="367"/>
        <end position="387"/>
    </location>
</feature>
<dbReference type="Gene3D" id="1.20.1640.10">
    <property type="entry name" value="Multidrug efflux transporter AcrB transmembrane domain"/>
    <property type="match status" value="2"/>
</dbReference>
<dbReference type="EMBL" id="QJKF01000001">
    <property type="protein sequence ID" value="PXX70660.1"/>
    <property type="molecule type" value="Genomic_DNA"/>
</dbReference>
<evidence type="ECO:0000256" key="3">
    <source>
        <dbReference type="ARBA" id="ARBA00022475"/>
    </source>
</evidence>
<evidence type="ECO:0000313" key="10">
    <source>
        <dbReference type="Proteomes" id="UP000247569"/>
    </source>
</evidence>
<dbReference type="InterPro" id="IPR004869">
    <property type="entry name" value="MMPL_dom"/>
</dbReference>
<reference evidence="9 10" key="1">
    <citation type="submission" date="2018-05" db="EMBL/GenBank/DDBJ databases">
        <title>Genomic Encyclopedia of Type Strains, Phase IV (KMG-IV): sequencing the most valuable type-strain genomes for metagenomic binning, comparative biology and taxonomic classification.</title>
        <authorList>
            <person name="Goeker M."/>
        </authorList>
    </citation>
    <scope>NUCLEOTIDE SEQUENCE [LARGE SCALE GENOMIC DNA]</scope>
    <source>
        <strain evidence="9 10">DSM 44704</strain>
    </source>
</reference>
<gene>
    <name evidence="9" type="ORF">DFR70_10179</name>
</gene>
<feature type="transmembrane region" description="Helical" evidence="7">
    <location>
        <begin position="530"/>
        <end position="548"/>
    </location>
</feature>
<sequence length="737" mass="77955">MFGRLATSYPRRVIAAAILSFLGLAFVAAGAMDALSLSRFESDSAESAQAEQLLADRFHTGTSNIAVLVTAESGTVDNAAVVAAGRQLTDLVARYPGVEDAWSFWTASGSPTLASEDRTKALVLAWAPGDADEIRKNVLPGLEAALTSFDDTAAGVRLQLGGSDQVFRAVSEQSRTDFLRAEMLILPLVIGLLWLVFRRWALALVTFAIGLFSVVATLAVLRVVAALTEVSTFAANIALVMGIALGVDYGLFLIFRFREEMQRTTDTGQAVRAALAVAGRTIVFSGATVAASLAVLFVFPFPFLSSFAYAGIAVVATAIVGATVILPAALTLLGTRALRRRNANAQAAPSDGGRWGRLARTIMRRPIVGGGVGLLVLIALGAPAMGVDFGAPDDRILPASQPVRALYDTIRTDFRTEDADAIAVVAPGSSADAVDDYAARLSRVPGVQRVDFALGSYTEGTPEPTVRGDRFVSDSGTGTWLEVIPTRAQLDSGANELVDQIRSVPTDFTTLVGGSPAMLEDYTEGVRGRLAVAGVLIALITFAVLFLMTGSVIAPLKATVLNLLSLSVMFGVLVWGFQEGNLSGLVGFTPTGTIEASIPILMFCIAYGLSMDYEVFLLSRIKEEFDRTGDYRESVVWGIARSAPLVSAAALILAASFALYATSGVVFLQQLGIGMALAVLVDATIVRGVLVPAFMRLAGPWNWWAPAPLRRLHNAIGLHENPIRVPVATDVVSVRSK</sequence>
<dbReference type="PROSITE" id="PS50156">
    <property type="entry name" value="SSD"/>
    <property type="match status" value="1"/>
</dbReference>
<dbReference type="InterPro" id="IPR050545">
    <property type="entry name" value="Mycobact_MmpL"/>
</dbReference>
<feature type="transmembrane region" description="Helical" evidence="7">
    <location>
        <begin position="667"/>
        <end position="690"/>
    </location>
</feature>
<evidence type="ECO:0000256" key="6">
    <source>
        <dbReference type="ARBA" id="ARBA00023136"/>
    </source>
</evidence>
<feature type="transmembrane region" description="Helical" evidence="7">
    <location>
        <begin position="639"/>
        <end position="661"/>
    </location>
</feature>
<dbReference type="OrthoDB" id="7051771at2"/>
<dbReference type="PANTHER" id="PTHR33406">
    <property type="entry name" value="MEMBRANE PROTEIN MJ1562-RELATED"/>
    <property type="match status" value="1"/>
</dbReference>
<feature type="domain" description="SSD" evidence="8">
    <location>
        <begin position="199"/>
        <end position="332"/>
    </location>
</feature>
<dbReference type="PANTHER" id="PTHR33406:SF11">
    <property type="entry name" value="MEMBRANE PROTEIN SCO6666-RELATED"/>
    <property type="match status" value="1"/>
</dbReference>
<dbReference type="InterPro" id="IPR000731">
    <property type="entry name" value="SSD"/>
</dbReference>
<proteinExistence type="inferred from homology"/>
<feature type="transmembrane region" description="Helical" evidence="7">
    <location>
        <begin position="275"/>
        <end position="301"/>
    </location>
</feature>
<feature type="transmembrane region" description="Helical" evidence="7">
    <location>
        <begin position="598"/>
        <end position="618"/>
    </location>
</feature>
<feature type="transmembrane region" description="Helical" evidence="7">
    <location>
        <begin position="233"/>
        <end position="255"/>
    </location>
</feature>
<organism evidence="9 10">
    <name type="scientific">Nocardia tenerifensis</name>
    <dbReference type="NCBI Taxonomy" id="228006"/>
    <lineage>
        <taxon>Bacteria</taxon>
        <taxon>Bacillati</taxon>
        <taxon>Actinomycetota</taxon>
        <taxon>Actinomycetes</taxon>
        <taxon>Mycobacteriales</taxon>
        <taxon>Nocardiaceae</taxon>
        <taxon>Nocardia</taxon>
    </lineage>
</organism>
<keyword evidence="4 7" id="KW-0812">Transmembrane</keyword>
<comment type="similarity">
    <text evidence="2">Belongs to the resistance-nodulation-cell division (RND) (TC 2.A.6) family. MmpL subfamily.</text>
</comment>
<evidence type="ECO:0000256" key="5">
    <source>
        <dbReference type="ARBA" id="ARBA00022989"/>
    </source>
</evidence>
<accession>A0A318KLY1</accession>
<feature type="transmembrane region" description="Helical" evidence="7">
    <location>
        <begin position="560"/>
        <end position="578"/>
    </location>
</feature>
<protein>
    <submittedName>
        <fullName evidence="9">RND superfamily putative drug exporter</fullName>
    </submittedName>
</protein>
<dbReference type="Proteomes" id="UP000247569">
    <property type="component" value="Unassembled WGS sequence"/>
</dbReference>
<dbReference type="GO" id="GO:0005886">
    <property type="term" value="C:plasma membrane"/>
    <property type="evidence" value="ECO:0007669"/>
    <property type="project" value="UniProtKB-SubCell"/>
</dbReference>
<evidence type="ECO:0000256" key="1">
    <source>
        <dbReference type="ARBA" id="ARBA00004651"/>
    </source>
</evidence>